<protein>
    <recommendedName>
        <fullName evidence="2">DRBM domain-containing protein</fullName>
    </recommendedName>
</protein>
<dbReference type="PROSITE" id="PS50137">
    <property type="entry name" value="DS_RBD"/>
    <property type="match status" value="1"/>
</dbReference>
<dbReference type="SMART" id="SM00358">
    <property type="entry name" value="DSRM"/>
    <property type="match status" value="1"/>
</dbReference>
<dbReference type="Gene3D" id="3.30.160.20">
    <property type="match status" value="1"/>
</dbReference>
<keyword evidence="1" id="KW-0694">RNA-binding</keyword>
<dbReference type="EMBL" id="KN882026">
    <property type="protein sequence ID" value="KIY46645.1"/>
    <property type="molecule type" value="Genomic_DNA"/>
</dbReference>
<proteinExistence type="predicted"/>
<dbReference type="Pfam" id="PF00035">
    <property type="entry name" value="dsrm"/>
    <property type="match status" value="1"/>
</dbReference>
<feature type="domain" description="DRBM" evidence="2">
    <location>
        <begin position="314"/>
        <end position="383"/>
    </location>
</feature>
<dbReference type="SUPFAM" id="SSF54768">
    <property type="entry name" value="dsRNA-binding domain-like"/>
    <property type="match status" value="1"/>
</dbReference>
<dbReference type="CDD" id="cd10845">
    <property type="entry name" value="DSRM_RNAse_III_family"/>
    <property type="match status" value="1"/>
</dbReference>
<evidence type="ECO:0000256" key="1">
    <source>
        <dbReference type="PROSITE-ProRule" id="PRU00266"/>
    </source>
</evidence>
<dbReference type="AlphaFoldDB" id="A0A0D7A7C4"/>
<dbReference type="InterPro" id="IPR014720">
    <property type="entry name" value="dsRBD_dom"/>
</dbReference>
<name>A0A0D7A7C4_9AGAR</name>
<dbReference type="GO" id="GO:0003723">
    <property type="term" value="F:RNA binding"/>
    <property type="evidence" value="ECO:0007669"/>
    <property type="project" value="UniProtKB-UniRule"/>
</dbReference>
<accession>A0A0D7A7C4</accession>
<evidence type="ECO:0000259" key="2">
    <source>
        <dbReference type="PROSITE" id="PS50137"/>
    </source>
</evidence>
<reference evidence="3 4" key="1">
    <citation type="journal article" date="2015" name="Fungal Genet. Biol.">
        <title>Evolution of novel wood decay mechanisms in Agaricales revealed by the genome sequences of Fistulina hepatica and Cylindrobasidium torrendii.</title>
        <authorList>
            <person name="Floudas D."/>
            <person name="Held B.W."/>
            <person name="Riley R."/>
            <person name="Nagy L.G."/>
            <person name="Koehler G."/>
            <person name="Ransdell A.S."/>
            <person name="Younus H."/>
            <person name="Chow J."/>
            <person name="Chiniquy J."/>
            <person name="Lipzen A."/>
            <person name="Tritt A."/>
            <person name="Sun H."/>
            <person name="Haridas S."/>
            <person name="LaButti K."/>
            <person name="Ohm R.A."/>
            <person name="Kues U."/>
            <person name="Blanchette R.A."/>
            <person name="Grigoriev I.V."/>
            <person name="Minto R.E."/>
            <person name="Hibbett D.S."/>
        </authorList>
    </citation>
    <scope>NUCLEOTIDE SEQUENCE [LARGE SCALE GENOMIC DNA]</scope>
    <source>
        <strain evidence="3 4">ATCC 64428</strain>
    </source>
</reference>
<keyword evidence="4" id="KW-1185">Reference proteome</keyword>
<evidence type="ECO:0000313" key="3">
    <source>
        <dbReference type="EMBL" id="KIY46645.1"/>
    </source>
</evidence>
<evidence type="ECO:0000313" key="4">
    <source>
        <dbReference type="Proteomes" id="UP000054144"/>
    </source>
</evidence>
<organism evidence="3 4">
    <name type="scientific">Fistulina hepatica ATCC 64428</name>
    <dbReference type="NCBI Taxonomy" id="1128425"/>
    <lineage>
        <taxon>Eukaryota</taxon>
        <taxon>Fungi</taxon>
        <taxon>Dikarya</taxon>
        <taxon>Basidiomycota</taxon>
        <taxon>Agaricomycotina</taxon>
        <taxon>Agaricomycetes</taxon>
        <taxon>Agaricomycetidae</taxon>
        <taxon>Agaricales</taxon>
        <taxon>Fistulinaceae</taxon>
        <taxon>Fistulina</taxon>
    </lineage>
</organism>
<gene>
    <name evidence="3" type="ORF">FISHEDRAFT_60232</name>
</gene>
<dbReference type="Proteomes" id="UP000054144">
    <property type="component" value="Unassembled WGS sequence"/>
</dbReference>
<sequence length="390" mass="43908">MASPYIALTVSQSTCGDIVEREKREKCRWIPCFSFRIVAKVKDCRLVNVDVLISSSWRRRNTNAPYRRLKAVGIEEFPVQHMPLPKPVPVTAIAPVRIDFRYTFRAEIKTTRLGPRARIIGPLVRELHPRSWAVRMVVMPVSRDRPDSDNNCHGDASAVFCVSSDFKPEVGTNVASNEDEWPISTRSLADCFVGKKCIHLFRGGGLAKAVFEQPTHFPVGRRRHAIVEVKLFSFGVSDLAIGLRRFCTPYGPVVLRVPFSDKIITHAQVPGYNYLIGGQGLKSPVSSAFSSPIVPVYQKTLHNWHKNHASCLLDPRTELHNLARHHPTGQPLYWEDRLEGPRNNATWTSTVKINNCIYGYGSGRSKADARQDAARKAIPLLRQELGMYTD</sequence>